<evidence type="ECO:0000313" key="2">
    <source>
        <dbReference type="Proteomes" id="UP000830768"/>
    </source>
</evidence>
<dbReference type="EMBL" id="CP090034">
    <property type="protein sequence ID" value="UPK95540.1"/>
    <property type="molecule type" value="Genomic_DNA"/>
</dbReference>
<name>A0ACD3Z2V8_FUSSC</name>
<gene>
    <name evidence="1" type="ORF">LCI18_006475</name>
</gene>
<sequence>MGTRGLEVVRFRGRYYIRYRQYDRSFEGLGAKIVASIPANPDKYHERLAKMRAEYAAKEHALEEHVYEIHGFEPDYSQFHEFVSLPSELPRFGNDAEYIYIINLDHEILTMNNGIHWKLGNIPRQDNLWIRAIADSIYPYKLTISLDICLEEHMASPALELPKPNREIEYDFCIVTPKTNIGEARVAFLTSLLAKTLIKYKDEIVRFGAEWSPGSFPFRELAFALVSIASG</sequence>
<accession>A0ACD3Z2V8</accession>
<evidence type="ECO:0000313" key="1">
    <source>
        <dbReference type="EMBL" id="UPK95540.1"/>
    </source>
</evidence>
<proteinExistence type="predicted"/>
<reference evidence="1" key="1">
    <citation type="submission" date="2021-11" db="EMBL/GenBank/DDBJ databases">
        <title>Fusarium solani-melongenae Genome sequencing and assembly.</title>
        <authorList>
            <person name="Xie S."/>
            <person name="Huang L."/>
            <person name="Zhang X."/>
        </authorList>
    </citation>
    <scope>NUCLEOTIDE SEQUENCE</scope>
    <source>
        <strain evidence="1">CRI 24-3</strain>
    </source>
</reference>
<organism evidence="1 2">
    <name type="scientific">Fusarium solani subsp. cucurbitae</name>
    <name type="common">Neocosmosporum cucurbitae</name>
    <dbReference type="NCBI Taxonomy" id="2747967"/>
    <lineage>
        <taxon>Eukaryota</taxon>
        <taxon>Fungi</taxon>
        <taxon>Dikarya</taxon>
        <taxon>Ascomycota</taxon>
        <taxon>Pezizomycotina</taxon>
        <taxon>Sordariomycetes</taxon>
        <taxon>Hypocreomycetidae</taxon>
        <taxon>Hypocreales</taxon>
        <taxon>Nectriaceae</taxon>
        <taxon>Fusarium</taxon>
        <taxon>Fusarium solani species complex</taxon>
    </lineage>
</organism>
<keyword evidence="2" id="KW-1185">Reference proteome</keyword>
<dbReference type="Proteomes" id="UP000830768">
    <property type="component" value="Chromosome 5"/>
</dbReference>
<protein>
    <submittedName>
        <fullName evidence="1">Uncharacterized protein</fullName>
    </submittedName>
</protein>